<gene>
    <name evidence="1" type="ORF">TCIL3000_0_18150</name>
</gene>
<keyword evidence="2" id="KW-1185">Reference proteome</keyword>
<accession>F9WHY8</accession>
<reference evidence="2" key="1">
    <citation type="submission" date="2011-07" db="EMBL/GenBank/DDBJ databases">
        <title>Divergent evolution of antigenic variation in African trypanosomes.</title>
        <authorList>
            <person name="Jackson A.P."/>
            <person name="Berry A."/>
            <person name="Allison H.C."/>
            <person name="Burton P."/>
            <person name="Anderson J."/>
            <person name="Aslett M."/>
            <person name="Brown R."/>
            <person name="Corton N."/>
            <person name="Harris D."/>
            <person name="Hauser H."/>
            <person name="Gamble J."/>
            <person name="Gilderthorp R."/>
            <person name="McQuillan J."/>
            <person name="Quail M.A."/>
            <person name="Sanders M."/>
            <person name="Van Tonder A."/>
            <person name="Ginger M.L."/>
            <person name="Donelson J.E."/>
            <person name="Field M.C."/>
            <person name="Barry J.D."/>
            <person name="Berriman M."/>
            <person name="Hertz-Fowler C."/>
        </authorList>
    </citation>
    <scope>NUCLEOTIDE SEQUENCE [LARGE SCALE GENOMIC DNA]</scope>
    <source>
        <strain evidence="2">IL3000</strain>
    </source>
</reference>
<evidence type="ECO:0000313" key="2">
    <source>
        <dbReference type="Proteomes" id="UP000000702"/>
    </source>
</evidence>
<proteinExistence type="predicted"/>
<dbReference type="Proteomes" id="UP000000702">
    <property type="component" value="Unassembled WGS sequence"/>
</dbReference>
<dbReference type="EMBL" id="CAEQ01002500">
    <property type="protein sequence ID" value="CCD16933.1"/>
    <property type="molecule type" value="Genomic_DNA"/>
</dbReference>
<protein>
    <submittedName>
        <fullName evidence="1">Uncharacterized protein</fullName>
    </submittedName>
</protein>
<evidence type="ECO:0000313" key="1">
    <source>
        <dbReference type="EMBL" id="CCD16933.1"/>
    </source>
</evidence>
<dbReference type="AlphaFoldDB" id="F9WHY8"/>
<organism evidence="1 2">
    <name type="scientific">Trypanosoma congolense (strain IL3000)</name>
    <dbReference type="NCBI Taxonomy" id="1068625"/>
    <lineage>
        <taxon>Eukaryota</taxon>
        <taxon>Discoba</taxon>
        <taxon>Euglenozoa</taxon>
        <taxon>Kinetoplastea</taxon>
        <taxon>Metakinetoplastina</taxon>
        <taxon>Trypanosomatida</taxon>
        <taxon>Trypanosomatidae</taxon>
        <taxon>Trypanosoma</taxon>
        <taxon>Nannomonas</taxon>
    </lineage>
</organism>
<comment type="caution">
    <text evidence="1">The sequence shown here is derived from an EMBL/GenBank/DDBJ whole genome shotgun (WGS) entry which is preliminary data.</text>
</comment>
<reference evidence="1 2" key="2">
    <citation type="journal article" date="2012" name="Proc. Natl. Acad. Sci. U.S.A.">
        <title>Antigenic diversity is generated by distinct evolutionary mechanisms in African trypanosome species.</title>
        <authorList>
            <person name="Jackson A.P."/>
            <person name="Berry A."/>
            <person name="Aslett M."/>
            <person name="Allison H.C."/>
            <person name="Burton P."/>
            <person name="Vavrova-Anderson J."/>
            <person name="Brown R."/>
            <person name="Browne H."/>
            <person name="Corton N."/>
            <person name="Hauser H."/>
            <person name="Gamble J."/>
            <person name="Gilderthorp R."/>
            <person name="Marcello L."/>
            <person name="McQuillan J."/>
            <person name="Otto T.D."/>
            <person name="Quail M.A."/>
            <person name="Sanders M.J."/>
            <person name="van Tonder A."/>
            <person name="Ginger M.L."/>
            <person name="Field M.C."/>
            <person name="Barry J.D."/>
            <person name="Hertz-Fowler C."/>
            <person name="Berriman M."/>
        </authorList>
    </citation>
    <scope>NUCLEOTIDE SEQUENCE [LARGE SCALE GENOMIC DNA]</scope>
    <source>
        <strain evidence="1 2">IL3000</strain>
    </source>
</reference>
<sequence>MYGFPMGFGCRAFRPFCEYLVQRAVPRLLRHRRGRPPHETRPLRDLHRLQTPRVGMAGRVTWMTLRKMRSLSLVEAASLGHLRVRRTHRCGLSILTPTDMVHLPIDILQHISKALLQGYLLLSQFAMVHRTNVPCILAGAASYVADVP</sequence>
<name>F9WHY8_TRYCI</name>